<feature type="region of interest" description="Disordered" evidence="1">
    <location>
        <begin position="866"/>
        <end position="900"/>
    </location>
</feature>
<organism evidence="2 3">
    <name type="scientific">Porcisia hertigi</name>
    <dbReference type="NCBI Taxonomy" id="2761500"/>
    <lineage>
        <taxon>Eukaryota</taxon>
        <taxon>Discoba</taxon>
        <taxon>Euglenozoa</taxon>
        <taxon>Kinetoplastea</taxon>
        <taxon>Metakinetoplastina</taxon>
        <taxon>Trypanosomatida</taxon>
        <taxon>Trypanosomatidae</taxon>
        <taxon>Leishmaniinae</taxon>
        <taxon>Porcisia</taxon>
    </lineage>
</organism>
<keyword evidence="3" id="KW-1185">Reference proteome</keyword>
<proteinExistence type="predicted"/>
<dbReference type="OrthoDB" id="265671at2759"/>
<dbReference type="EMBL" id="JAFJZO010000035">
    <property type="protein sequence ID" value="KAG5492566.1"/>
    <property type="molecule type" value="Genomic_DNA"/>
</dbReference>
<protein>
    <submittedName>
        <fullName evidence="2">Uncharacterized protein</fullName>
    </submittedName>
</protein>
<name>A0A836I8S4_9TRYP</name>
<dbReference type="KEGG" id="phet:94287270"/>
<dbReference type="RefSeq" id="XP_067753350.1">
    <property type="nucleotide sequence ID" value="XM_067897193.1"/>
</dbReference>
<evidence type="ECO:0000313" key="3">
    <source>
        <dbReference type="Proteomes" id="UP000674318"/>
    </source>
</evidence>
<feature type="compositionally biased region" description="Polar residues" evidence="1">
    <location>
        <begin position="866"/>
        <end position="881"/>
    </location>
</feature>
<reference evidence="2 3" key="1">
    <citation type="submission" date="2021-02" db="EMBL/GenBank/DDBJ databases">
        <title>Porcisia hertigi Genome sequencing and assembly.</title>
        <authorList>
            <person name="Almutairi H."/>
            <person name="Gatherer D."/>
        </authorList>
    </citation>
    <scope>NUCLEOTIDE SEQUENCE [LARGE SCALE GENOMIC DNA]</scope>
    <source>
        <strain evidence="2 3">C119</strain>
    </source>
</reference>
<gene>
    <name evidence="2" type="ORF">JKF63_01145</name>
</gene>
<dbReference type="GeneID" id="94287270"/>
<evidence type="ECO:0000313" key="2">
    <source>
        <dbReference type="EMBL" id="KAG5492566.1"/>
    </source>
</evidence>
<feature type="region of interest" description="Disordered" evidence="1">
    <location>
        <begin position="410"/>
        <end position="449"/>
    </location>
</feature>
<evidence type="ECO:0000256" key="1">
    <source>
        <dbReference type="SAM" id="MobiDB-lite"/>
    </source>
</evidence>
<feature type="compositionally biased region" description="Low complexity" evidence="1">
    <location>
        <begin position="432"/>
        <end position="449"/>
    </location>
</feature>
<comment type="caution">
    <text evidence="2">The sequence shown here is derived from an EMBL/GenBank/DDBJ whole genome shotgun (WGS) entry which is preliminary data.</text>
</comment>
<dbReference type="Proteomes" id="UP000674318">
    <property type="component" value="Chromosome 35"/>
</dbReference>
<sequence>MEALVLYCPTSDQGEGALLSWTLDWLTFDPVTGPPAAPMFSGAANAPCPRRIGSALADVIVALYRYIVRHGGGASDGGGSVATADSAGTRTTVATAVAPLCSVSRDAKDMRWIVLVDLVQLLFSCWELLLVPAPTPSPQQAMSSQVGMRTQTPQEASLPCWTGFFDYSRTNSMPPPLLPGETDDGVPEEALQCPDSGENIALLTAESVHNIVCRVINDFFCVVEDDASAINTGLSSSLLQSPAAATMFLKLVQASSLLRQVVRTSPLLIRSLVRYLLPRLVLLQNRHQEEQQRHHHLSGERRVHAAVVVRAIEALLSTLYTLASPTVLSNTMRSAQPLSTLASQLSCSCWPSDCEVVPASVLADSDGATLLESLRALLQSYSEANSASLRLQALRLLHLLSSSPATRRALLSPHSRRGLPKGPSKCEEQTEPPSAAAAAASMPSSQSPSELELTKDLLPLLLSGEGEEETVELTCSLLQLILLHVQLPCLAVPLCDQYNGAVLDTCTATAGFATALTEHSVVETANDMSGIRVAVHLASHVKDYVMQALYSCTSKTGNALVGLLDLVTSILAGARALLQSANTLPEASTEYDDVAMQWEQRQDWRVILHLAEVDMPLFEALLKGPALHDALVLSNRAGVSNDRSETQFVWDEVACSIVAVAAPERDAQLSLYGLLRCLDALAEGMKGNVQALWSNRLGQLMHELLKRVGQHLEGGGWQPADSTTALRRFGALLISGPPYCTSSEESLAITSLQRARDAADTPLLRRRIDPQTLFFLTRVTATYLAAACDHLTPLGVQLLMDAAQTDELITMRCPAPSGYPTGTSASLEESRCLLRIAALLTYTQLEHWATLAPTYVPTERETLHASNSGSSAFQRLTTPPNSMVERSHVSQCTSRGPGGANGVDNRAGLLDLLLGLYPEAPELLAVRGEFIHALARPHGAAYERPERLPTHASSFIGAASLKEVVMCASDLQASLLLSLATLGCRPCIGRQELSAMLENRCHVLCSRLQTAAPSESARVPAELWSAEEAVECSALNPVSAGTLPDGDNMGLLIDALFEVFTMLVVHTLWYSGNGTAPSTLEPAPAAAVRDDSAVVDCFFSKVHAQELMMCVENSVELRQGLCHYLFNLHTQYRVDVRSFLTRLQSERSHMTWQPPQQTQVSSPVLFAAAVLSVVLYEGNDPQYSITGSDEASPLSTYMRALRSVHWLASTSSQQASVPFSVKLFLRSVFRVAQRELLFLDCRPRPQERQADVPLAAPAAHVAAIESLQFVYTELASQQHGLRNECFPTRCAMTGLSAEEGVQLSASDSLPSVALATCVLREHLVPFILRTDSSSAAHRNNVVFSVTALEYSTVLLQLMSIALWPLGPATCTSLDAVLAEYAMSRVRQLLALTTSEMTFTDGAARKLLFPILQLLYLLLTRAHRVDVMRRYGANVLLFALSARHAAIARASLMVSGEVESSALTDSDVNAVQVCVMASIVYIMAQQIADPKGKGSVAGVTIGCTGDDVCTASAGGAVGVSGAGRMPPVLKDMPWCAWVPVFLYYRLLRTSASRAASDCAVRERRQGVLWVVLSGVEYVIRLCGVSKLSCCSHSAAPACTMEMVRHKVRGGRTATDLGKDPIRDERQAAAILIDWCAEVIFTACVHTGEDVQDASLGIATVSARLLYLLFYRFRTLAASSGWFNALVLSCLRQTTPSRLLRLPLVAEGWLLAALTHVVPNVQHWGAYDDYVKGSVARFFEKPEIAACVKPVPHSPPKEPLAYATALPRIDISEEATTAGSARCAGEGGRWADISAPMPELSCALHVLVTTCRQYELSLHRLRCDGRPTVIIPLGCQFSRQTLLRDCSSVVEYAFPYTVSFFTASGGAPPLLLVFRCFADQTYE</sequence>
<accession>A0A836I8S4</accession>